<feature type="region of interest" description="Disordered" evidence="1">
    <location>
        <begin position="251"/>
        <end position="301"/>
    </location>
</feature>
<feature type="compositionally biased region" description="Basic and acidic residues" evidence="1">
    <location>
        <begin position="1"/>
        <end position="24"/>
    </location>
</feature>
<gene>
    <name evidence="2" type="ORF">R3P38DRAFT_2703023</name>
</gene>
<feature type="region of interest" description="Disordered" evidence="1">
    <location>
        <begin position="1025"/>
        <end position="1066"/>
    </location>
</feature>
<feature type="compositionally biased region" description="Basic and acidic residues" evidence="1">
    <location>
        <begin position="1038"/>
        <end position="1049"/>
    </location>
</feature>
<feature type="compositionally biased region" description="Low complexity" evidence="1">
    <location>
        <begin position="440"/>
        <end position="464"/>
    </location>
</feature>
<feature type="region of interest" description="Disordered" evidence="1">
    <location>
        <begin position="780"/>
        <end position="810"/>
    </location>
</feature>
<evidence type="ECO:0000256" key="1">
    <source>
        <dbReference type="SAM" id="MobiDB-lite"/>
    </source>
</evidence>
<feature type="region of interest" description="Disordered" evidence="1">
    <location>
        <begin position="1"/>
        <end position="41"/>
    </location>
</feature>
<feature type="compositionally biased region" description="Polar residues" evidence="1">
    <location>
        <begin position="1131"/>
        <end position="1141"/>
    </location>
</feature>
<feature type="compositionally biased region" description="Polar residues" evidence="1">
    <location>
        <begin position="1401"/>
        <end position="1422"/>
    </location>
</feature>
<feature type="compositionally biased region" description="Basic and acidic residues" evidence="1">
    <location>
        <begin position="629"/>
        <end position="640"/>
    </location>
</feature>
<feature type="compositionally biased region" description="Pro residues" evidence="1">
    <location>
        <begin position="1354"/>
        <end position="1366"/>
    </location>
</feature>
<feature type="compositionally biased region" description="Polar residues" evidence="1">
    <location>
        <begin position="1161"/>
        <end position="1196"/>
    </location>
</feature>
<comment type="caution">
    <text evidence="2">The sequence shown here is derived from an EMBL/GenBank/DDBJ whole genome shotgun (WGS) entry which is preliminary data.</text>
</comment>
<feature type="compositionally biased region" description="Basic and acidic residues" evidence="1">
    <location>
        <begin position="653"/>
        <end position="662"/>
    </location>
</feature>
<feature type="compositionally biased region" description="Basic and acidic residues" evidence="1">
    <location>
        <begin position="1144"/>
        <end position="1159"/>
    </location>
</feature>
<keyword evidence="3" id="KW-1185">Reference proteome</keyword>
<feature type="compositionally biased region" description="Basic and acidic residues" evidence="1">
    <location>
        <begin position="515"/>
        <end position="528"/>
    </location>
</feature>
<dbReference type="EMBL" id="JAWWNJ010000026">
    <property type="protein sequence ID" value="KAK7029734.1"/>
    <property type="molecule type" value="Genomic_DNA"/>
</dbReference>
<feature type="region of interest" description="Disordered" evidence="1">
    <location>
        <begin position="1088"/>
        <end position="1308"/>
    </location>
</feature>
<organism evidence="2 3">
    <name type="scientific">Favolaschia claudopus</name>
    <dbReference type="NCBI Taxonomy" id="2862362"/>
    <lineage>
        <taxon>Eukaryota</taxon>
        <taxon>Fungi</taxon>
        <taxon>Dikarya</taxon>
        <taxon>Basidiomycota</taxon>
        <taxon>Agaricomycotina</taxon>
        <taxon>Agaricomycetes</taxon>
        <taxon>Agaricomycetidae</taxon>
        <taxon>Agaricales</taxon>
        <taxon>Marasmiineae</taxon>
        <taxon>Mycenaceae</taxon>
        <taxon>Favolaschia</taxon>
    </lineage>
</organism>
<sequence>MSLKERIAAIQQKEDRDREQRERAVSPLPPAPQPHGGPAVVLPASASAGALRAKIAQFEGKGGIPVPRSSLGLGAPPESSQPKRKADGMLYGNRMQPARIPSATLGLARPSEAFSTFDPRTVPLPESEPNSPVSPRLLQSDPSLSSHAHTIREEKKQIVRARGTAFNTALDIARKADADVAMKSERRKSAHWLTPQHTGGTLLPQYTGSLSPQNTGNGKLTPQHSGSGLTLITQYTGSSVTSGTLVPQLTGGSIGTPYSPRGFGSPTGRDSRRLSFGPMSPPIEPLSFDSQGDSGPLLEENEGGLLTEEPAAQIVGGVLNEMPTGKDEIEEEVPSSLEEDNTVLSAVDVDAAELDGESVPSTLHSQDSPEDTDAVSPPADPHQVDEPPVPSPSLPQAEPQIDGIELVHDVEARDEVEEQLSQPEPLRSIETIPETRHNHSTSVDSSSHSVHTLNSDAPSSPDSAHPGFDLDAHLHARAFPPHTLAHVLTSSVPSDPNPTPTASTSTHHQNAQQSHFEDSDSDGEQHKEEEDDDEHLRPLPNLLHTHAFRAHLSTITERSSIAWSGTGSPPGSAAWDGRFGVYEQEERRYSTGSDAEDRYRYSYGGADRDEDDAEEAASSNPPVSAFVDGFKDAEEKERQWGTDARQSGSTNEDTVRMRRRPDYSSTGFGSLAGLAQSIRGAPSSTPTPTYDAAVDASAHPAFQTPSDAVIYSGVGSPYRLSGLTERGYSPSLRSRSSSRSDSVAGDDVDERGDELLASRTEDGDGELQPLTPHASVTVQEADGAEPEPLTPTPQLEEEQKQRTSYLSAKDVIPGTSRDSLLSLAVSNSHRDSIASQRNSFQSERTSFSSQRDSLSSTYGQVVSIRPSSMMTMSDGGSPSHVALAHRIPIAEQISALGVARAMIVPSPMVGDAVLGADRDMGSPSQSPSAARQLPAPPALVRVNSTPSTSAVPPARSAEEPAPARRRHGFIVGAPRPHTDYIPPAPDSDEESGGMVDEFGTVSFGYSQSTGKRGFHAVVHGRVREASNSRPNGGTWIPESRRQNSVDKRLPPMPPETPMSPGYASSELADLLASTAALEARLERGELPGEALRRLSMRPQPQSSLNAASRPPMPPVPQGIGKDTAEVLRPLRSSSLKKQTSLSRSRSERRKERNKEEKRVGASSSMGNLLQMQDALASSPTPPSAMTVSTSMPTLTRSGSSNLLLSPIPPSPSPSSISEVPPTPPPKSPGAKYFSSLRRLASTTRAMPQMGRPSVSSSEDSTSVSTPADGHEVVNIYGLTSPLGRVSGSTSPQSNVSPHGSPHIGGVAWPALSSKKSAGSLGKSAASFAGKLWSRTRSKSSTSTVSSLSNEGASSPPPPMPVSIPPLASPPILNLDAGSSYKTPFAIPPIQTSSYERDTMPDSPSNTTPIANSLPSRLPSTAPDTLARTKSHPAPHQRPPALVLTASNSTPSSLLPVPKTAPQSRPASWTSLSSGESSVAQSPLFDKAIFDAFPSVPQMPPQQPPSPPRPLPVPNRTNSLNSTGSGAGSPAGPARPLPPSPPGYYSSDMSSIRSTSTVSDRSLAGQNTGHGRDGMLARLAETQRRVNPLL</sequence>
<feature type="compositionally biased region" description="Polar residues" evidence="1">
    <location>
        <begin position="1460"/>
        <end position="1480"/>
    </location>
</feature>
<feature type="compositionally biased region" description="Low complexity" evidence="1">
    <location>
        <begin position="1338"/>
        <end position="1348"/>
    </location>
</feature>
<feature type="region of interest" description="Disordered" evidence="1">
    <location>
        <begin position="487"/>
        <end position="535"/>
    </location>
</feature>
<feature type="compositionally biased region" description="Polar residues" evidence="1">
    <location>
        <begin position="1286"/>
        <end position="1297"/>
    </location>
</feature>
<feature type="compositionally biased region" description="Basic and acidic residues" evidence="1">
    <location>
        <begin position="585"/>
        <end position="600"/>
    </location>
</feature>
<feature type="region of interest" description="Disordered" evidence="1">
    <location>
        <begin position="827"/>
        <end position="852"/>
    </location>
</feature>
<dbReference type="Proteomes" id="UP001362999">
    <property type="component" value="Unassembled WGS sequence"/>
</dbReference>
<feature type="region of interest" description="Disordered" evidence="1">
    <location>
        <begin position="1328"/>
        <end position="1366"/>
    </location>
</feature>
<name>A0AAW0BTJ2_9AGAR</name>
<reference evidence="2 3" key="1">
    <citation type="journal article" date="2024" name="J Genomics">
        <title>Draft genome sequencing and assembly of Favolaschia claudopus CIRM-BRFM 2984 isolated from oak limbs.</title>
        <authorList>
            <person name="Navarro D."/>
            <person name="Drula E."/>
            <person name="Chaduli D."/>
            <person name="Cazenave R."/>
            <person name="Ahrendt S."/>
            <person name="Wang J."/>
            <person name="Lipzen A."/>
            <person name="Daum C."/>
            <person name="Barry K."/>
            <person name="Grigoriev I.V."/>
            <person name="Favel A."/>
            <person name="Rosso M.N."/>
            <person name="Martin F."/>
        </authorList>
    </citation>
    <scope>NUCLEOTIDE SEQUENCE [LARGE SCALE GENOMIC DNA]</scope>
    <source>
        <strain evidence="2 3">CIRM-BRFM 2984</strain>
    </source>
</reference>
<feature type="compositionally biased region" description="Pro residues" evidence="1">
    <location>
        <begin position="1532"/>
        <end position="1541"/>
    </location>
</feature>
<feature type="region of interest" description="Disordered" evidence="1">
    <location>
        <begin position="585"/>
        <end position="692"/>
    </location>
</feature>
<feature type="compositionally biased region" description="Polar residues" evidence="1">
    <location>
        <begin position="488"/>
        <end position="514"/>
    </location>
</feature>
<accession>A0AAW0BTJ2</accession>
<feature type="region of interest" description="Disordered" evidence="1">
    <location>
        <begin position="352"/>
        <end position="469"/>
    </location>
</feature>
<proteinExistence type="predicted"/>
<feature type="compositionally biased region" description="Low complexity" evidence="1">
    <location>
        <begin position="1542"/>
        <end position="1561"/>
    </location>
</feature>
<evidence type="ECO:0000313" key="3">
    <source>
        <dbReference type="Proteomes" id="UP001362999"/>
    </source>
</evidence>
<feature type="compositionally biased region" description="Pro residues" evidence="1">
    <location>
        <begin position="1496"/>
        <end position="1512"/>
    </location>
</feature>
<feature type="region of interest" description="Disordered" evidence="1">
    <location>
        <begin position="704"/>
        <end position="749"/>
    </location>
</feature>
<protein>
    <submittedName>
        <fullName evidence="2">Uncharacterized protein</fullName>
    </submittedName>
</protein>
<feature type="compositionally biased region" description="Low complexity" evidence="1">
    <location>
        <begin position="1253"/>
        <end position="1265"/>
    </location>
</feature>
<feature type="region of interest" description="Disordered" evidence="1">
    <location>
        <begin position="916"/>
        <end position="964"/>
    </location>
</feature>
<feature type="region of interest" description="Disordered" evidence="1">
    <location>
        <begin position="1385"/>
        <end position="1589"/>
    </location>
</feature>
<feature type="compositionally biased region" description="Low complexity" evidence="1">
    <location>
        <begin position="729"/>
        <end position="742"/>
    </location>
</feature>
<evidence type="ECO:0000313" key="2">
    <source>
        <dbReference type="EMBL" id="KAK7029734.1"/>
    </source>
</evidence>
<feature type="region of interest" description="Disordered" evidence="1">
    <location>
        <begin position="60"/>
        <end position="88"/>
    </location>
</feature>
<feature type="region of interest" description="Disordered" evidence="1">
    <location>
        <begin position="114"/>
        <end position="153"/>
    </location>
</feature>